<name>A0A4Y3RCH5_9ACTN</name>
<evidence type="ECO:0000313" key="2">
    <source>
        <dbReference type="Proteomes" id="UP000315226"/>
    </source>
</evidence>
<dbReference type="EMBL" id="BJMN01000001">
    <property type="protein sequence ID" value="GEB54407.1"/>
    <property type="molecule type" value="Genomic_DNA"/>
</dbReference>
<proteinExistence type="predicted"/>
<sequence>MRTQQSCRALVPLGLPDLADLQSRVQTPPLRVIIESAAPRTRSQSFGHAPITVDGDRARGEHTGKIEDQTAPIGDISAVRHPVIVPSLIGPLGDATAH</sequence>
<dbReference type="AlphaFoldDB" id="A0A4Y3RCH5"/>
<organism evidence="1 2">
    <name type="scientific">Streptomyces gardneri</name>
    <dbReference type="NCBI Taxonomy" id="66892"/>
    <lineage>
        <taxon>Bacteria</taxon>
        <taxon>Bacillati</taxon>
        <taxon>Actinomycetota</taxon>
        <taxon>Actinomycetes</taxon>
        <taxon>Kitasatosporales</taxon>
        <taxon>Streptomycetaceae</taxon>
        <taxon>Streptomyces</taxon>
    </lineage>
</organism>
<accession>A0A4Y3RCH5</accession>
<evidence type="ECO:0000313" key="1">
    <source>
        <dbReference type="EMBL" id="GEB54407.1"/>
    </source>
</evidence>
<reference evidence="1 2" key="1">
    <citation type="submission" date="2019-06" db="EMBL/GenBank/DDBJ databases">
        <title>Whole genome shotgun sequence of Streptomyces gardneri NBRC 12865.</title>
        <authorList>
            <person name="Hosoyama A."/>
            <person name="Uohara A."/>
            <person name="Ohji S."/>
            <person name="Ichikawa N."/>
        </authorList>
    </citation>
    <scope>NUCLEOTIDE SEQUENCE [LARGE SCALE GENOMIC DNA]</scope>
    <source>
        <strain evidence="1 2">NBRC 12865</strain>
    </source>
</reference>
<keyword evidence="2" id="KW-1185">Reference proteome</keyword>
<protein>
    <submittedName>
        <fullName evidence="1">Uncharacterized protein</fullName>
    </submittedName>
</protein>
<dbReference type="Proteomes" id="UP000315226">
    <property type="component" value="Unassembled WGS sequence"/>
</dbReference>
<comment type="caution">
    <text evidence="1">The sequence shown here is derived from an EMBL/GenBank/DDBJ whole genome shotgun (WGS) entry which is preliminary data.</text>
</comment>
<gene>
    <name evidence="1" type="ORF">SGA01_00120</name>
</gene>